<reference evidence="1 2" key="1">
    <citation type="submission" date="2024-10" db="EMBL/GenBank/DDBJ databases">
        <title>The Natural Products Discovery Center: Release of the First 8490 Sequenced Strains for Exploring Actinobacteria Biosynthetic Diversity.</title>
        <authorList>
            <person name="Kalkreuter E."/>
            <person name="Kautsar S.A."/>
            <person name="Yang D."/>
            <person name="Bader C.D."/>
            <person name="Teijaro C.N."/>
            <person name="Fluegel L."/>
            <person name="Davis C.M."/>
            <person name="Simpson J.R."/>
            <person name="Lauterbach L."/>
            <person name="Steele A.D."/>
            <person name="Gui C."/>
            <person name="Meng S."/>
            <person name="Li G."/>
            <person name="Viehrig K."/>
            <person name="Ye F."/>
            <person name="Su P."/>
            <person name="Kiefer A.F."/>
            <person name="Nichols A."/>
            <person name="Cepeda A.J."/>
            <person name="Yan W."/>
            <person name="Fan B."/>
            <person name="Jiang Y."/>
            <person name="Adhikari A."/>
            <person name="Zheng C.-J."/>
            <person name="Schuster L."/>
            <person name="Cowan T.M."/>
            <person name="Smanski M.J."/>
            <person name="Chevrette M.G."/>
            <person name="De Carvalho L.P.S."/>
            <person name="Shen B."/>
        </authorList>
    </citation>
    <scope>NUCLEOTIDE SEQUENCE [LARGE SCALE GENOMIC DNA]</scope>
    <source>
        <strain evidence="1 2">NPDC053346</strain>
    </source>
</reference>
<gene>
    <name evidence="1" type="ORF">ACIGW0_23085</name>
</gene>
<proteinExistence type="predicted"/>
<keyword evidence="2" id="KW-1185">Reference proteome</keyword>
<comment type="caution">
    <text evidence="1">The sequence shown here is derived from an EMBL/GenBank/DDBJ whole genome shotgun (WGS) entry which is preliminary data.</text>
</comment>
<name>A0ABW8CXH1_STRBI</name>
<accession>A0ABW8CXH1</accession>
<dbReference type="EMBL" id="JBITYT010000010">
    <property type="protein sequence ID" value="MFI9122252.1"/>
    <property type="molecule type" value="Genomic_DNA"/>
</dbReference>
<dbReference type="Proteomes" id="UP001614391">
    <property type="component" value="Unassembled WGS sequence"/>
</dbReference>
<dbReference type="RefSeq" id="WP_399617832.1">
    <property type="nucleotide sequence ID" value="NZ_JBITYT010000010.1"/>
</dbReference>
<protein>
    <submittedName>
        <fullName evidence="1">Uncharacterized protein</fullName>
    </submittedName>
</protein>
<sequence length="52" mass="5188">MPLSRQEPVALVDGAGAPGEEAVTAAEAAGAAAPARVPPTLELLVMTYRVDG</sequence>
<evidence type="ECO:0000313" key="1">
    <source>
        <dbReference type="EMBL" id="MFI9122252.1"/>
    </source>
</evidence>
<organism evidence="1 2">
    <name type="scientific">Streptomyces bikiniensis</name>
    <dbReference type="NCBI Taxonomy" id="1896"/>
    <lineage>
        <taxon>Bacteria</taxon>
        <taxon>Bacillati</taxon>
        <taxon>Actinomycetota</taxon>
        <taxon>Actinomycetes</taxon>
        <taxon>Kitasatosporales</taxon>
        <taxon>Streptomycetaceae</taxon>
        <taxon>Streptomyces</taxon>
    </lineage>
</organism>
<evidence type="ECO:0000313" key="2">
    <source>
        <dbReference type="Proteomes" id="UP001614391"/>
    </source>
</evidence>